<organism evidence="1 2">
    <name type="scientific">Pseudomonas avellanae</name>
    <dbReference type="NCBI Taxonomy" id="46257"/>
    <lineage>
        <taxon>Bacteria</taxon>
        <taxon>Pseudomonadati</taxon>
        <taxon>Pseudomonadota</taxon>
        <taxon>Gammaproteobacteria</taxon>
        <taxon>Pseudomonadales</taxon>
        <taxon>Pseudomonadaceae</taxon>
        <taxon>Pseudomonas</taxon>
    </lineage>
</organism>
<dbReference type="Proteomes" id="UP000281514">
    <property type="component" value="Unassembled WGS sequence"/>
</dbReference>
<reference evidence="1 2" key="1">
    <citation type="submission" date="2018-08" db="EMBL/GenBank/DDBJ databases">
        <title>Recombination of ecologically and evolutionarily significant loci maintains genetic cohesion in the Pseudomonas syringae species complex.</title>
        <authorList>
            <person name="Dillon M."/>
            <person name="Thakur S."/>
            <person name="Almeida R.N.D."/>
            <person name="Weir B.S."/>
            <person name="Guttman D.S."/>
        </authorList>
    </citation>
    <scope>NUCLEOTIDE SEQUENCE [LARGE SCALE GENOMIC DNA]</scope>
    <source>
        <strain evidence="1 2">ICMP 9749</strain>
    </source>
</reference>
<name>A0A3M5SXZ0_9PSED</name>
<dbReference type="EMBL" id="RBTX01000619">
    <property type="protein sequence ID" value="RMU26142.1"/>
    <property type="molecule type" value="Genomic_DNA"/>
</dbReference>
<evidence type="ECO:0000313" key="2">
    <source>
        <dbReference type="Proteomes" id="UP000281514"/>
    </source>
</evidence>
<comment type="caution">
    <text evidence="1">The sequence shown here is derived from an EMBL/GenBank/DDBJ whole genome shotgun (WGS) entry which is preliminary data.</text>
</comment>
<protein>
    <submittedName>
        <fullName evidence="1">Uncharacterized protein</fullName>
    </submittedName>
</protein>
<dbReference type="RefSeq" id="WP_221033815.1">
    <property type="nucleotide sequence ID" value="NZ_RBTX01000619.1"/>
</dbReference>
<dbReference type="AlphaFoldDB" id="A0A3M5SXZ0"/>
<evidence type="ECO:0000313" key="1">
    <source>
        <dbReference type="EMBL" id="RMU26142.1"/>
    </source>
</evidence>
<feature type="non-terminal residue" evidence="1">
    <location>
        <position position="1"/>
    </location>
</feature>
<proteinExistence type="predicted"/>
<sequence>VIADAELPHLPTWRCPISIQPKVRPANALRGISLGQRNFGSWVNSASAATDDSLESNMVENQSSWRKR</sequence>
<accession>A0A3M5SXZ0</accession>
<gene>
    <name evidence="1" type="ORF">ALP32_03688</name>
</gene>